<reference evidence="2 3" key="1">
    <citation type="submission" date="2024-01" db="EMBL/GenBank/DDBJ databases">
        <title>The genomes of 5 underutilized Papilionoideae crops provide insights into root nodulation and disease resistanc.</title>
        <authorList>
            <person name="Yuan L."/>
        </authorList>
    </citation>
    <scope>NUCLEOTIDE SEQUENCE [LARGE SCALE GENOMIC DNA]</scope>
    <source>
        <strain evidence="2">ZHUSHIDOU_FW_LH</strain>
        <tissue evidence="2">Leaf</tissue>
    </source>
</reference>
<dbReference type="EMBL" id="JAYWIO010000001">
    <property type="protein sequence ID" value="KAK7289933.1"/>
    <property type="molecule type" value="Genomic_DNA"/>
</dbReference>
<evidence type="ECO:0000313" key="2">
    <source>
        <dbReference type="EMBL" id="KAK7289933.1"/>
    </source>
</evidence>
<keyword evidence="3" id="KW-1185">Reference proteome</keyword>
<evidence type="ECO:0000259" key="1">
    <source>
        <dbReference type="Pfam" id="PF13966"/>
    </source>
</evidence>
<comment type="caution">
    <text evidence="2">The sequence shown here is derived from an EMBL/GenBank/DDBJ whole genome shotgun (WGS) entry which is preliminary data.</text>
</comment>
<sequence length="188" mass="21337">MVWRAAKNILPTNKRLYERGLTIDPICPQCGMEEETIAHVLLQCEETRRIWFASPVTLHVPVDTDLSFTDWISFVINKEEKSGIANVFNLIYALWKKRNTWVFDKKRVSIDETLRLADSWQNFCKKTPSVMRVVEEPIGSSQNAIVFIDAAHKPGVRAGFGCVVTDQEGLFLAAAIVIEPELMEPMLA</sequence>
<feature type="domain" description="Reverse transcriptase zinc-binding" evidence="1">
    <location>
        <begin position="1"/>
        <end position="51"/>
    </location>
</feature>
<dbReference type="InterPro" id="IPR026960">
    <property type="entry name" value="RVT-Znf"/>
</dbReference>
<dbReference type="Pfam" id="PF13966">
    <property type="entry name" value="zf-RVT"/>
    <property type="match status" value="1"/>
</dbReference>
<dbReference type="AlphaFoldDB" id="A0AAN9J1X9"/>
<organism evidence="2 3">
    <name type="scientific">Crotalaria pallida</name>
    <name type="common">Smooth rattlebox</name>
    <name type="synonym">Crotalaria striata</name>
    <dbReference type="NCBI Taxonomy" id="3830"/>
    <lineage>
        <taxon>Eukaryota</taxon>
        <taxon>Viridiplantae</taxon>
        <taxon>Streptophyta</taxon>
        <taxon>Embryophyta</taxon>
        <taxon>Tracheophyta</taxon>
        <taxon>Spermatophyta</taxon>
        <taxon>Magnoliopsida</taxon>
        <taxon>eudicotyledons</taxon>
        <taxon>Gunneridae</taxon>
        <taxon>Pentapetalae</taxon>
        <taxon>rosids</taxon>
        <taxon>fabids</taxon>
        <taxon>Fabales</taxon>
        <taxon>Fabaceae</taxon>
        <taxon>Papilionoideae</taxon>
        <taxon>50 kb inversion clade</taxon>
        <taxon>genistoids sensu lato</taxon>
        <taxon>core genistoids</taxon>
        <taxon>Crotalarieae</taxon>
        <taxon>Crotalaria</taxon>
    </lineage>
</organism>
<accession>A0AAN9J1X9</accession>
<gene>
    <name evidence="2" type="ORF">RIF29_03979</name>
</gene>
<name>A0AAN9J1X9_CROPI</name>
<protein>
    <recommendedName>
        <fullName evidence="1">Reverse transcriptase zinc-binding domain-containing protein</fullName>
    </recommendedName>
</protein>
<dbReference type="Proteomes" id="UP001372338">
    <property type="component" value="Unassembled WGS sequence"/>
</dbReference>
<evidence type="ECO:0000313" key="3">
    <source>
        <dbReference type="Proteomes" id="UP001372338"/>
    </source>
</evidence>
<proteinExistence type="predicted"/>